<evidence type="ECO:0000313" key="6">
    <source>
        <dbReference type="EMBL" id="MFC0844453.1"/>
    </source>
</evidence>
<dbReference type="InterPro" id="IPR022790">
    <property type="entry name" value="GH26_dom"/>
</dbReference>
<proteinExistence type="inferred from homology"/>
<dbReference type="RefSeq" id="WP_394318701.1">
    <property type="nucleotide sequence ID" value="NZ_JBHMQV010000009.1"/>
</dbReference>
<keyword evidence="2 4" id="KW-0378">Hydrolase</keyword>
<dbReference type="InterPro" id="IPR000805">
    <property type="entry name" value="Glyco_hydro_26"/>
</dbReference>
<gene>
    <name evidence="6" type="ORF">ACFH04_12170</name>
</gene>
<dbReference type="PRINTS" id="PR00739">
    <property type="entry name" value="GLHYDRLASE26"/>
</dbReference>
<feature type="active site" description="Nucleophile" evidence="4">
    <location>
        <position position="292"/>
    </location>
</feature>
<dbReference type="EMBL" id="JBHMQV010000009">
    <property type="protein sequence ID" value="MFC0844453.1"/>
    <property type="molecule type" value="Genomic_DNA"/>
</dbReference>
<accession>A0ABV6TF98</accession>
<feature type="active site" description="Proton donor" evidence="4">
    <location>
        <position position="184"/>
    </location>
</feature>
<dbReference type="InterPro" id="IPR017853">
    <property type="entry name" value="GH"/>
</dbReference>
<evidence type="ECO:0000313" key="7">
    <source>
        <dbReference type="Proteomes" id="UP001589887"/>
    </source>
</evidence>
<evidence type="ECO:0000256" key="2">
    <source>
        <dbReference type="ARBA" id="ARBA00022801"/>
    </source>
</evidence>
<dbReference type="PANTHER" id="PTHR40079:SF4">
    <property type="entry name" value="GH26 DOMAIN-CONTAINING PROTEIN-RELATED"/>
    <property type="match status" value="1"/>
</dbReference>
<dbReference type="PROSITE" id="PS51764">
    <property type="entry name" value="GH26"/>
    <property type="match status" value="1"/>
</dbReference>
<evidence type="ECO:0000256" key="4">
    <source>
        <dbReference type="PROSITE-ProRule" id="PRU01100"/>
    </source>
</evidence>
<name>A0ABV6TF98_9ACTN</name>
<dbReference type="Pfam" id="PF02156">
    <property type="entry name" value="Glyco_hydro_26"/>
    <property type="match status" value="1"/>
</dbReference>
<sequence>MRITAPRVLALLCAVVLCWYTFQVAPDLADRPRRAAAARADAVLPPTTRLPTSRSPNSTTPFPAPGKTFLGVFTSQGTHDFTEAADFTRQTGHRPQVFEFSADWAHDRFDAAAIDRVAERGMLPMVAWEPWDHAKEAKEPKLRGEQPTYRLSRITDGAFDTYVRSWARGIASLGYPVAIRFAHEMNGYWYPWCAQSNNNSPGEYIRAWRHIHQLFDAAGAHNAVWVWSPNVSYTNSTPLRSLYPGDAYVDWVGLSGYYGTVGKENYQSFDALFTPTRAELRRFTHKPLVITEVAATDAAGRKAEWITGMFHSLPRHRDIIGVIWYQAVKEIDWRVGTSPASSAAFTAGASAARYQQRWEPGMTARLR</sequence>
<evidence type="ECO:0000259" key="5">
    <source>
        <dbReference type="PROSITE" id="PS51764"/>
    </source>
</evidence>
<feature type="domain" description="GH26" evidence="5">
    <location>
        <begin position="51"/>
        <end position="348"/>
    </location>
</feature>
<dbReference type="Gene3D" id="3.20.20.80">
    <property type="entry name" value="Glycosidases"/>
    <property type="match status" value="1"/>
</dbReference>
<organism evidence="6 7">
    <name type="scientific">Streptomyces noboritoensis</name>
    <dbReference type="NCBI Taxonomy" id="67337"/>
    <lineage>
        <taxon>Bacteria</taxon>
        <taxon>Bacillati</taxon>
        <taxon>Actinomycetota</taxon>
        <taxon>Actinomycetes</taxon>
        <taxon>Kitasatosporales</taxon>
        <taxon>Streptomycetaceae</taxon>
        <taxon>Streptomyces</taxon>
    </lineage>
</organism>
<dbReference type="PANTHER" id="PTHR40079">
    <property type="entry name" value="MANNAN ENDO-1,4-BETA-MANNOSIDASE E-RELATED"/>
    <property type="match status" value="1"/>
</dbReference>
<evidence type="ECO:0000256" key="3">
    <source>
        <dbReference type="ARBA" id="ARBA00023295"/>
    </source>
</evidence>
<keyword evidence="3 4" id="KW-0326">Glycosidase</keyword>
<evidence type="ECO:0000256" key="1">
    <source>
        <dbReference type="ARBA" id="ARBA00007754"/>
    </source>
</evidence>
<dbReference type="SUPFAM" id="SSF51445">
    <property type="entry name" value="(Trans)glycosidases"/>
    <property type="match status" value="1"/>
</dbReference>
<dbReference type="Proteomes" id="UP001589887">
    <property type="component" value="Unassembled WGS sequence"/>
</dbReference>
<protein>
    <submittedName>
        <fullName evidence="6">Glycoside hydrolase family 26 protein</fullName>
    </submittedName>
</protein>
<dbReference type="GO" id="GO:0016787">
    <property type="term" value="F:hydrolase activity"/>
    <property type="evidence" value="ECO:0007669"/>
    <property type="project" value="UniProtKB-KW"/>
</dbReference>
<comment type="caution">
    <text evidence="6">The sequence shown here is derived from an EMBL/GenBank/DDBJ whole genome shotgun (WGS) entry which is preliminary data.</text>
</comment>
<comment type="similarity">
    <text evidence="1 4">Belongs to the glycosyl hydrolase 26 family.</text>
</comment>
<keyword evidence="7" id="KW-1185">Reference proteome</keyword>
<reference evidence="6 7" key="1">
    <citation type="submission" date="2024-09" db="EMBL/GenBank/DDBJ databases">
        <authorList>
            <person name="Sun Q."/>
            <person name="Mori K."/>
        </authorList>
    </citation>
    <scope>NUCLEOTIDE SEQUENCE [LARGE SCALE GENOMIC DNA]</scope>
    <source>
        <strain evidence="6 7">JCM 4557</strain>
    </source>
</reference>